<organism evidence="3 4">
    <name type="scientific">Panagrolaimus davidi</name>
    <dbReference type="NCBI Taxonomy" id="227884"/>
    <lineage>
        <taxon>Eukaryota</taxon>
        <taxon>Metazoa</taxon>
        <taxon>Ecdysozoa</taxon>
        <taxon>Nematoda</taxon>
        <taxon>Chromadorea</taxon>
        <taxon>Rhabditida</taxon>
        <taxon>Tylenchina</taxon>
        <taxon>Panagrolaimomorpha</taxon>
        <taxon>Panagrolaimoidea</taxon>
        <taxon>Panagrolaimidae</taxon>
        <taxon>Panagrolaimus</taxon>
    </lineage>
</organism>
<dbReference type="GO" id="GO:0005524">
    <property type="term" value="F:ATP binding"/>
    <property type="evidence" value="ECO:0007669"/>
    <property type="project" value="InterPro"/>
</dbReference>
<feature type="region of interest" description="Disordered" evidence="1">
    <location>
        <begin position="1"/>
        <end position="40"/>
    </location>
</feature>
<sequence length="209" mass="23622">MPKRRLSDADDSYFDNDEDKDLPTPNQLNCDNEEERGEDPLDAFMNDIQKEANADKVKSEQKEKEVLEKNNFQDGGSGRGDIDEYDILESYFKYVEENREKLEAVGEEEFDDDGYMIVLRKQKITETTPIQGQAIVAALKNTDIIGISQTGSGKTLAFLLPMIQHVLAQTAINVVQLDLLLLQFVNLQIQIFVAEHPFCKAVGFEAICL</sequence>
<reference evidence="4" key="1">
    <citation type="submission" date="2022-11" db="UniProtKB">
        <authorList>
            <consortium name="WormBaseParasite"/>
        </authorList>
    </citation>
    <scope>IDENTIFICATION</scope>
</reference>
<evidence type="ECO:0000256" key="1">
    <source>
        <dbReference type="SAM" id="MobiDB-lite"/>
    </source>
</evidence>
<dbReference type="Pfam" id="PF00270">
    <property type="entry name" value="DEAD"/>
    <property type="match status" value="1"/>
</dbReference>
<dbReference type="AlphaFoldDB" id="A0A914R0X8"/>
<dbReference type="Proteomes" id="UP000887578">
    <property type="component" value="Unplaced"/>
</dbReference>
<protein>
    <submittedName>
        <fullName evidence="4">ATP-dependent RNA helicase</fullName>
    </submittedName>
</protein>
<evidence type="ECO:0000313" key="4">
    <source>
        <dbReference type="WBParaSite" id="PDA_v2.g8086.t1"/>
    </source>
</evidence>
<proteinExistence type="predicted"/>
<dbReference type="Gene3D" id="3.40.50.300">
    <property type="entry name" value="P-loop containing nucleotide triphosphate hydrolases"/>
    <property type="match status" value="1"/>
</dbReference>
<dbReference type="WBParaSite" id="PDA_v2.g8086.t1">
    <property type="protein sequence ID" value="PDA_v2.g8086.t1"/>
    <property type="gene ID" value="PDA_v2.g8086"/>
</dbReference>
<feature type="compositionally biased region" description="Acidic residues" evidence="1">
    <location>
        <begin position="31"/>
        <end position="40"/>
    </location>
</feature>
<dbReference type="InterPro" id="IPR011545">
    <property type="entry name" value="DEAD/DEAH_box_helicase_dom"/>
</dbReference>
<feature type="compositionally biased region" description="Acidic residues" evidence="1">
    <location>
        <begin position="9"/>
        <end position="20"/>
    </location>
</feature>
<dbReference type="SUPFAM" id="SSF52540">
    <property type="entry name" value="P-loop containing nucleoside triphosphate hydrolases"/>
    <property type="match status" value="1"/>
</dbReference>
<feature type="domain" description="DEAD/DEAH-box helicase" evidence="2">
    <location>
        <begin position="128"/>
        <end position="168"/>
    </location>
</feature>
<evidence type="ECO:0000313" key="3">
    <source>
        <dbReference type="Proteomes" id="UP000887578"/>
    </source>
</evidence>
<dbReference type="InterPro" id="IPR027417">
    <property type="entry name" value="P-loop_NTPase"/>
</dbReference>
<accession>A0A914R0X8</accession>
<evidence type="ECO:0000259" key="2">
    <source>
        <dbReference type="Pfam" id="PF00270"/>
    </source>
</evidence>
<name>A0A914R0X8_9BILA</name>
<dbReference type="GO" id="GO:0003676">
    <property type="term" value="F:nucleic acid binding"/>
    <property type="evidence" value="ECO:0007669"/>
    <property type="project" value="InterPro"/>
</dbReference>
<dbReference type="PANTHER" id="PTHR47958">
    <property type="entry name" value="ATP-DEPENDENT RNA HELICASE DBP3"/>
    <property type="match status" value="1"/>
</dbReference>
<keyword evidence="3" id="KW-1185">Reference proteome</keyword>